<protein>
    <recommendedName>
        <fullName evidence="4">DUF805 domain-containing protein</fullName>
    </recommendedName>
</protein>
<keyword evidence="1" id="KW-1133">Transmembrane helix</keyword>
<dbReference type="PANTHER" id="PTHR34980">
    <property type="entry name" value="INNER MEMBRANE PROTEIN-RELATED-RELATED"/>
    <property type="match status" value="1"/>
</dbReference>
<proteinExistence type="predicted"/>
<sequence length="177" mass="19821">METSTKFCHRCGHPVPKMARFCSFCSAGQSLDAATLPPTDVPYNETAHPELLDSGLLYFRDSFKLNKRLGRADFWWSKLYVLTIHSLSGIVFALLFGLNEKLELESGDSYVGWVLIILVIYLAFFLIAGLTAEARRLHDIGLSGTHLVLHLIPLVGTLVLLFFCIQPSKQFGNRYVA</sequence>
<evidence type="ECO:0000313" key="3">
    <source>
        <dbReference type="Proteomes" id="UP000321794"/>
    </source>
</evidence>
<organism evidence="2 3">
    <name type="scientific">Levilactobacillus zymae</name>
    <dbReference type="NCBI Taxonomy" id="267363"/>
    <lineage>
        <taxon>Bacteria</taxon>
        <taxon>Bacillati</taxon>
        <taxon>Bacillota</taxon>
        <taxon>Bacilli</taxon>
        <taxon>Lactobacillales</taxon>
        <taxon>Lactobacillaceae</taxon>
        <taxon>Levilactobacillus</taxon>
    </lineage>
</organism>
<dbReference type="PANTHER" id="PTHR34980:SF2">
    <property type="entry name" value="INNER MEMBRANE PROTEIN YHAH-RELATED"/>
    <property type="match status" value="1"/>
</dbReference>
<keyword evidence="1" id="KW-0472">Membrane</keyword>
<accession>A0ABQ0WUM1</accession>
<dbReference type="EMBL" id="BJZK01000004">
    <property type="protein sequence ID" value="GEO71371.1"/>
    <property type="molecule type" value="Genomic_DNA"/>
</dbReference>
<dbReference type="Proteomes" id="UP000321794">
    <property type="component" value="Unassembled WGS sequence"/>
</dbReference>
<keyword evidence="3" id="KW-1185">Reference proteome</keyword>
<feature type="transmembrane region" description="Helical" evidence="1">
    <location>
        <begin position="144"/>
        <end position="165"/>
    </location>
</feature>
<gene>
    <name evidence="2" type="ORF">LZY01_05390</name>
</gene>
<keyword evidence="1" id="KW-0812">Transmembrane</keyword>
<evidence type="ECO:0008006" key="4">
    <source>
        <dbReference type="Google" id="ProtNLM"/>
    </source>
</evidence>
<evidence type="ECO:0000256" key="1">
    <source>
        <dbReference type="SAM" id="Phobius"/>
    </source>
</evidence>
<dbReference type="Pfam" id="PF05656">
    <property type="entry name" value="DUF805"/>
    <property type="match status" value="1"/>
</dbReference>
<comment type="caution">
    <text evidence="2">The sequence shown here is derived from an EMBL/GenBank/DDBJ whole genome shotgun (WGS) entry which is preliminary data.</text>
</comment>
<dbReference type="InterPro" id="IPR008523">
    <property type="entry name" value="DUF805"/>
</dbReference>
<dbReference type="RefSeq" id="WP_057732892.1">
    <property type="nucleotide sequence ID" value="NZ_BJZK01000004.1"/>
</dbReference>
<name>A0ABQ0WUM1_9LACO</name>
<evidence type="ECO:0000313" key="2">
    <source>
        <dbReference type="EMBL" id="GEO71371.1"/>
    </source>
</evidence>
<reference evidence="2 3" key="1">
    <citation type="submission" date="2019-07" db="EMBL/GenBank/DDBJ databases">
        <title>Whole genome shotgun sequence of Lactobacillus zymae NBRC 107157.</title>
        <authorList>
            <person name="Hosoyama A."/>
            <person name="Uohara A."/>
            <person name="Ohji S."/>
            <person name="Ichikawa N."/>
        </authorList>
    </citation>
    <scope>NUCLEOTIDE SEQUENCE [LARGE SCALE GENOMIC DNA]</scope>
    <source>
        <strain evidence="2 3">NBRC 107157</strain>
    </source>
</reference>
<feature type="transmembrane region" description="Helical" evidence="1">
    <location>
        <begin position="79"/>
        <end position="98"/>
    </location>
</feature>
<feature type="transmembrane region" description="Helical" evidence="1">
    <location>
        <begin position="110"/>
        <end position="132"/>
    </location>
</feature>